<evidence type="ECO:0000256" key="8">
    <source>
        <dbReference type="ARBA" id="ARBA00022842"/>
    </source>
</evidence>
<keyword evidence="17" id="KW-1185">Reference proteome</keyword>
<dbReference type="InterPro" id="IPR059000">
    <property type="entry name" value="ATPase_P-type_domA"/>
</dbReference>
<evidence type="ECO:0000256" key="3">
    <source>
        <dbReference type="ARBA" id="ARBA00022448"/>
    </source>
</evidence>
<dbReference type="Gene3D" id="3.40.1110.10">
    <property type="entry name" value="Calcium-transporting ATPase, cytoplasmic domain N"/>
    <property type="match status" value="1"/>
</dbReference>
<evidence type="ECO:0000256" key="5">
    <source>
        <dbReference type="ARBA" id="ARBA00022553"/>
    </source>
</evidence>
<evidence type="ECO:0000256" key="13">
    <source>
        <dbReference type="SAM" id="Phobius"/>
    </source>
</evidence>
<dbReference type="Pfam" id="PF12156">
    <property type="entry name" value="ATPase-cat_bd"/>
    <property type="match status" value="1"/>
</dbReference>
<feature type="transmembrane region" description="Helical" evidence="13">
    <location>
        <begin position="231"/>
        <end position="249"/>
    </location>
</feature>
<feature type="transmembrane region" description="Helical" evidence="13">
    <location>
        <begin position="472"/>
        <end position="497"/>
    </location>
</feature>
<comment type="similarity">
    <text evidence="2">Belongs to the cation transport ATPase (P-type) (TC 3.A.3) family. Type IB subfamily.</text>
</comment>
<keyword evidence="6 13" id="KW-0812">Transmembrane</keyword>
<evidence type="ECO:0000256" key="10">
    <source>
        <dbReference type="ARBA" id="ARBA00022989"/>
    </source>
</evidence>
<dbReference type="SUPFAM" id="SSF81665">
    <property type="entry name" value="Calcium ATPase, transmembrane domain M"/>
    <property type="match status" value="1"/>
</dbReference>
<feature type="transmembrane region" description="Helical" evidence="13">
    <location>
        <begin position="802"/>
        <end position="824"/>
    </location>
</feature>
<dbReference type="InterPro" id="IPR021993">
    <property type="entry name" value="ATPase-cat-bd"/>
</dbReference>
<feature type="transmembrane region" description="Helical" evidence="13">
    <location>
        <begin position="772"/>
        <end position="796"/>
    </location>
</feature>
<dbReference type="GO" id="GO:0055070">
    <property type="term" value="P:copper ion homeostasis"/>
    <property type="evidence" value="ECO:0007669"/>
    <property type="project" value="TreeGrafter"/>
</dbReference>
<dbReference type="Gene3D" id="2.70.150.10">
    <property type="entry name" value="Calcium-transporting ATPase, cytoplasmic transduction domain A"/>
    <property type="match status" value="1"/>
</dbReference>
<dbReference type="InterPro" id="IPR023298">
    <property type="entry name" value="ATPase_P-typ_TM_dom_sf"/>
</dbReference>
<evidence type="ECO:0000256" key="9">
    <source>
        <dbReference type="ARBA" id="ARBA00022967"/>
    </source>
</evidence>
<dbReference type="PRINTS" id="PR00119">
    <property type="entry name" value="CATATPASE"/>
</dbReference>
<dbReference type="SUPFAM" id="SSF81653">
    <property type="entry name" value="Calcium ATPase, transduction domain A"/>
    <property type="match status" value="1"/>
</dbReference>
<dbReference type="Pfam" id="PF00122">
    <property type="entry name" value="E1-E2_ATPase"/>
    <property type="match status" value="1"/>
</dbReference>
<proteinExistence type="inferred from homology"/>
<evidence type="ECO:0000259" key="14">
    <source>
        <dbReference type="Pfam" id="PF00122"/>
    </source>
</evidence>
<evidence type="ECO:0000256" key="4">
    <source>
        <dbReference type="ARBA" id="ARBA00022475"/>
    </source>
</evidence>
<feature type="transmembrane region" description="Helical" evidence="13">
    <location>
        <begin position="289"/>
        <end position="307"/>
    </location>
</feature>
<dbReference type="PANTHER" id="PTHR43520:SF5">
    <property type="entry name" value="CATION-TRANSPORTING P-TYPE ATPASE-RELATED"/>
    <property type="match status" value="1"/>
</dbReference>
<dbReference type="GO" id="GO:0005886">
    <property type="term" value="C:plasma membrane"/>
    <property type="evidence" value="ECO:0007669"/>
    <property type="project" value="UniProtKB-SubCell"/>
</dbReference>
<dbReference type="InterPro" id="IPR023214">
    <property type="entry name" value="HAD_sf"/>
</dbReference>
<reference evidence="16 17" key="1">
    <citation type="submission" date="2016-10" db="EMBL/GenBank/DDBJ databases">
        <authorList>
            <person name="de Groot N.N."/>
        </authorList>
    </citation>
    <scope>NUCLEOTIDE SEQUENCE [LARGE SCALE GENOMIC DNA]</scope>
    <source>
        <strain>GEY</strain>
        <strain evidence="17">DSM 9560</strain>
    </source>
</reference>
<evidence type="ECO:0000313" key="16">
    <source>
        <dbReference type="EMBL" id="SFE55571.1"/>
    </source>
</evidence>
<dbReference type="Gene3D" id="3.30.70.100">
    <property type="match status" value="1"/>
</dbReference>
<evidence type="ECO:0000256" key="11">
    <source>
        <dbReference type="ARBA" id="ARBA00023065"/>
    </source>
</evidence>
<keyword evidence="5" id="KW-0597">Phosphoprotein</keyword>
<dbReference type="GO" id="GO:0016887">
    <property type="term" value="F:ATP hydrolysis activity"/>
    <property type="evidence" value="ECO:0007669"/>
    <property type="project" value="InterPro"/>
</dbReference>
<keyword evidence="3" id="KW-0813">Transport</keyword>
<evidence type="ECO:0000256" key="6">
    <source>
        <dbReference type="ARBA" id="ARBA00022692"/>
    </source>
</evidence>
<dbReference type="SUPFAM" id="SSF56784">
    <property type="entry name" value="HAD-like"/>
    <property type="match status" value="1"/>
</dbReference>
<dbReference type="GO" id="GO:0005524">
    <property type="term" value="F:ATP binding"/>
    <property type="evidence" value="ECO:0007669"/>
    <property type="project" value="InterPro"/>
</dbReference>
<dbReference type="Gene3D" id="3.40.50.1000">
    <property type="entry name" value="HAD superfamily/HAD-like"/>
    <property type="match status" value="1"/>
</dbReference>
<dbReference type="InterPro" id="IPR008250">
    <property type="entry name" value="ATPase_P-typ_transduc_dom_A_sf"/>
</dbReference>
<feature type="domain" description="P-type ATPase A" evidence="14">
    <location>
        <begin position="326"/>
        <end position="425"/>
    </location>
</feature>
<keyword evidence="12 13" id="KW-0472">Membrane</keyword>
<evidence type="ECO:0000256" key="2">
    <source>
        <dbReference type="ARBA" id="ARBA00006024"/>
    </source>
</evidence>
<dbReference type="STRING" id="1003.SAMN04488541_100316"/>
<dbReference type="GO" id="GO:0005507">
    <property type="term" value="F:copper ion binding"/>
    <property type="evidence" value="ECO:0007669"/>
    <property type="project" value="TreeGrafter"/>
</dbReference>
<evidence type="ECO:0000256" key="7">
    <source>
        <dbReference type="ARBA" id="ARBA00022723"/>
    </source>
</evidence>
<keyword evidence="8" id="KW-0460">Magnesium</keyword>
<accession>A0A1I2BHD4</accession>
<dbReference type="InterPro" id="IPR036412">
    <property type="entry name" value="HAD-like_sf"/>
</dbReference>
<evidence type="ECO:0000313" key="17">
    <source>
        <dbReference type="Proteomes" id="UP000199513"/>
    </source>
</evidence>
<dbReference type="Proteomes" id="UP000199513">
    <property type="component" value="Unassembled WGS sequence"/>
</dbReference>
<feature type="transmembrane region" description="Helical" evidence="13">
    <location>
        <begin position="449"/>
        <end position="466"/>
    </location>
</feature>
<comment type="subcellular location">
    <subcellularLocation>
        <location evidence="1">Cell membrane</location>
        <topology evidence="1">Multi-pass membrane protein</topology>
    </subcellularLocation>
</comment>
<dbReference type="PANTHER" id="PTHR43520">
    <property type="entry name" value="ATP7, ISOFORM B"/>
    <property type="match status" value="1"/>
</dbReference>
<dbReference type="EMBL" id="FONY01000003">
    <property type="protein sequence ID" value="SFE55571.1"/>
    <property type="molecule type" value="Genomic_DNA"/>
</dbReference>
<feature type="domain" description="Putative metal-binding" evidence="15">
    <location>
        <begin position="16"/>
        <end position="89"/>
    </location>
</feature>
<dbReference type="NCBIfam" id="TIGR01494">
    <property type="entry name" value="ATPase_P-type"/>
    <property type="match status" value="1"/>
</dbReference>
<evidence type="ECO:0000259" key="15">
    <source>
        <dbReference type="Pfam" id="PF12156"/>
    </source>
</evidence>
<dbReference type="OrthoDB" id="1521937at2"/>
<dbReference type="AlphaFoldDB" id="A0A1I2BHD4"/>
<dbReference type="InterPro" id="IPR023299">
    <property type="entry name" value="ATPase_P-typ_cyto_dom_N"/>
</dbReference>
<evidence type="ECO:0000256" key="12">
    <source>
        <dbReference type="ARBA" id="ARBA00023136"/>
    </source>
</evidence>
<keyword evidence="4" id="KW-1003">Cell membrane</keyword>
<dbReference type="SUPFAM" id="SSF55008">
    <property type="entry name" value="HMA, heavy metal-associated domain"/>
    <property type="match status" value="1"/>
</dbReference>
<dbReference type="InterPro" id="IPR018303">
    <property type="entry name" value="ATPase_P-typ_P_site"/>
</dbReference>
<evidence type="ECO:0000256" key="1">
    <source>
        <dbReference type="ARBA" id="ARBA00004651"/>
    </source>
</evidence>
<protein>
    <submittedName>
        <fullName evidence="16">Cu+-exporting ATPase</fullName>
    </submittedName>
</protein>
<keyword evidence="11" id="KW-0406">Ion transport</keyword>
<keyword evidence="10 13" id="KW-1133">Transmembrane helix</keyword>
<dbReference type="InterPro" id="IPR001757">
    <property type="entry name" value="P_typ_ATPase"/>
</dbReference>
<feature type="transmembrane region" description="Helical" evidence="13">
    <location>
        <begin position="192"/>
        <end position="211"/>
    </location>
</feature>
<dbReference type="Pfam" id="PF00702">
    <property type="entry name" value="Hydrolase"/>
    <property type="match status" value="1"/>
</dbReference>
<name>A0A1I2BHD4_9BACT</name>
<organism evidence="16 17">
    <name type="scientific">Thermoflexibacter ruber</name>
    <dbReference type="NCBI Taxonomy" id="1003"/>
    <lineage>
        <taxon>Bacteria</taxon>
        <taxon>Pseudomonadati</taxon>
        <taxon>Bacteroidota</taxon>
        <taxon>Cytophagia</taxon>
        <taxon>Cytophagales</taxon>
        <taxon>Thermoflexibacteraceae</taxon>
        <taxon>Thermoflexibacter</taxon>
    </lineage>
</organism>
<dbReference type="PROSITE" id="PS00154">
    <property type="entry name" value="ATPASE_E1_E2"/>
    <property type="match status" value="1"/>
</dbReference>
<feature type="transmembrane region" description="Helical" evidence="13">
    <location>
        <begin position="261"/>
        <end position="283"/>
    </location>
</feature>
<dbReference type="InterPro" id="IPR036163">
    <property type="entry name" value="HMA_dom_sf"/>
</dbReference>
<gene>
    <name evidence="16" type="ORF">SAMN04488541_100316</name>
</gene>
<keyword evidence="9" id="KW-1278">Translocase</keyword>
<dbReference type="GO" id="GO:0043682">
    <property type="term" value="F:P-type divalent copper transporter activity"/>
    <property type="evidence" value="ECO:0007669"/>
    <property type="project" value="TreeGrafter"/>
</dbReference>
<keyword evidence="7" id="KW-0479">Metal-binding</keyword>
<sequence length="833" mass="93276">MPEIITDVPLIEQHLACYHCGEECEPNEALKIEEKQFCCQGCKTVYEILEENNLCSYYNLADKTAGRSLKDLPTSTQFAFLDDQAIAFKLLDFSDGGISKMTFYIPAIHCSACIWLLENLHKLDENILNSRVNFLRKEVSVTFKHEGISLRQVADLLTSIGYTPLIRLDSLEKKESNKQKEIQQDKKAYRQMYYKLGVAFFCFGNIMLLSLPEYLSFSDYIETNFRKLFGYLNFILALPVAFYSGMYYLQSALTAFRQKHLNIEVPIALGMIVLLFVSTYEVFTGTGAGYFDSLAGLIFFLLLGRLFQQKTYQSLSFERDHLSYFPVSVLVKNQDSEKYVPVKELKVGDRIVIHNQELIPSDSILLQINDASGKALIDYSFVTGEAVPVEKVSGEMIYAGGRQIGGTIELEVMKPFSQSYLTQLWNNDIFKKQNNSKITRITDQFSKRFTINLLLVAITATAYWLWQGDTSTALKVFTSVLIVACPCALALSAPFALGNTLRILGKYKLYLKSTDAVESLANIDTIVFDKTGTITDTHKTQVKYEGKLLTDKELAMVQHVAKNSTHPLSKALAKMNLPEKNQTFAIANFREYIGKGIEGEIEGNHLLLGSYSFISAYVKDEKEDKSTEASAVVHLAINGDYKGKFLISNEYRKGLEKMLNSLENKYELLVLSGDNEQEKERLSKIFDKKNLTFKQTPQDKLNFIKDLQVKGKNVMMIGDGLNDAGALKQSNVGIALAEDVASFSPASDGILEASVFTQLPQFLQIAKAGKQVVNWSFAISLAYNIVGLSFAVQGLFTPVISAILMPLSSITVVSFATLAVSLWARRIVKGKNS</sequence>